<dbReference type="GO" id="GO:0000978">
    <property type="term" value="F:RNA polymerase II cis-regulatory region sequence-specific DNA binding"/>
    <property type="evidence" value="ECO:0007669"/>
    <property type="project" value="TreeGrafter"/>
</dbReference>
<dbReference type="OrthoDB" id="6365676at2759"/>
<dbReference type="PROSITE" id="PS50157">
    <property type="entry name" value="ZINC_FINGER_C2H2_2"/>
    <property type="match status" value="1"/>
</dbReference>
<dbReference type="GO" id="GO:0008270">
    <property type="term" value="F:zinc ion binding"/>
    <property type="evidence" value="ECO:0007669"/>
    <property type="project" value="UniProtKB-KW"/>
</dbReference>
<keyword evidence="4" id="KW-0862">Zinc</keyword>
<dbReference type="Proteomes" id="UP000265703">
    <property type="component" value="Unassembled WGS sequence"/>
</dbReference>
<evidence type="ECO:0000313" key="8">
    <source>
        <dbReference type="EMBL" id="RIA82400.1"/>
    </source>
</evidence>
<dbReference type="GO" id="GO:0005634">
    <property type="term" value="C:nucleus"/>
    <property type="evidence" value="ECO:0007669"/>
    <property type="project" value="UniProtKB-ARBA"/>
</dbReference>
<evidence type="ECO:0000256" key="2">
    <source>
        <dbReference type="ARBA" id="ARBA00022737"/>
    </source>
</evidence>
<evidence type="ECO:0000256" key="3">
    <source>
        <dbReference type="ARBA" id="ARBA00022771"/>
    </source>
</evidence>
<reference evidence="8 9" key="1">
    <citation type="submission" date="2018-06" db="EMBL/GenBank/DDBJ databases">
        <title>Comparative genomics reveals the genomic features of Rhizophagus irregularis, R. cerebriforme, R. diaphanum and Gigaspora rosea, and their symbiotic lifestyle signature.</title>
        <authorList>
            <person name="Morin E."/>
            <person name="San Clemente H."/>
            <person name="Chen E.C.H."/>
            <person name="De La Providencia I."/>
            <person name="Hainaut M."/>
            <person name="Kuo A."/>
            <person name="Kohler A."/>
            <person name="Murat C."/>
            <person name="Tang N."/>
            <person name="Roy S."/>
            <person name="Loubradou J."/>
            <person name="Henrissat B."/>
            <person name="Grigoriev I.V."/>
            <person name="Corradi N."/>
            <person name="Roux C."/>
            <person name="Martin F.M."/>
        </authorList>
    </citation>
    <scope>NUCLEOTIDE SEQUENCE [LARGE SCALE GENOMIC DNA]</scope>
    <source>
        <strain evidence="8 9">DAOM 227022</strain>
    </source>
</reference>
<dbReference type="EMBL" id="QKYT01000669">
    <property type="protein sequence ID" value="RIA82400.1"/>
    <property type="molecule type" value="Genomic_DNA"/>
</dbReference>
<dbReference type="STRING" id="658196.A0A397S7T0"/>
<evidence type="ECO:0000256" key="6">
    <source>
        <dbReference type="SAM" id="MobiDB-lite"/>
    </source>
</evidence>
<keyword evidence="1" id="KW-0479">Metal-binding</keyword>
<keyword evidence="3 5" id="KW-0863">Zinc-finger</keyword>
<dbReference type="PANTHER" id="PTHR19818:SF139">
    <property type="entry name" value="PAIR-RULE PROTEIN ODD-PAIRED"/>
    <property type="match status" value="1"/>
</dbReference>
<gene>
    <name evidence="8" type="ORF">C1645_788407</name>
</gene>
<evidence type="ECO:0000259" key="7">
    <source>
        <dbReference type="PROSITE" id="PS50157"/>
    </source>
</evidence>
<feature type="domain" description="C2H2-type" evidence="7">
    <location>
        <begin position="228"/>
        <end position="257"/>
    </location>
</feature>
<dbReference type="AlphaFoldDB" id="A0A397S7T0"/>
<keyword evidence="2" id="KW-0677">Repeat</keyword>
<dbReference type="GO" id="GO:0000981">
    <property type="term" value="F:DNA-binding transcription factor activity, RNA polymerase II-specific"/>
    <property type="evidence" value="ECO:0007669"/>
    <property type="project" value="TreeGrafter"/>
</dbReference>
<dbReference type="SUPFAM" id="SSF57667">
    <property type="entry name" value="beta-beta-alpha zinc fingers"/>
    <property type="match status" value="1"/>
</dbReference>
<dbReference type="PROSITE" id="PS00028">
    <property type="entry name" value="ZINC_FINGER_C2H2_1"/>
    <property type="match status" value="2"/>
</dbReference>
<evidence type="ECO:0000256" key="5">
    <source>
        <dbReference type="PROSITE-ProRule" id="PRU00042"/>
    </source>
</evidence>
<proteinExistence type="predicted"/>
<dbReference type="Gene3D" id="3.30.160.60">
    <property type="entry name" value="Classic Zinc Finger"/>
    <property type="match status" value="2"/>
</dbReference>
<feature type="region of interest" description="Disordered" evidence="6">
    <location>
        <begin position="57"/>
        <end position="106"/>
    </location>
</feature>
<dbReference type="GO" id="GO:0045944">
    <property type="term" value="P:positive regulation of transcription by RNA polymerase II"/>
    <property type="evidence" value="ECO:0007669"/>
    <property type="project" value="UniProtKB-ARBA"/>
</dbReference>
<protein>
    <recommendedName>
        <fullName evidence="7">C2H2-type domain-containing protein</fullName>
    </recommendedName>
</protein>
<accession>A0A397S7T0</accession>
<dbReference type="InterPro" id="IPR013087">
    <property type="entry name" value="Znf_C2H2_type"/>
</dbReference>
<organism evidence="8 9">
    <name type="scientific">Glomus cerebriforme</name>
    <dbReference type="NCBI Taxonomy" id="658196"/>
    <lineage>
        <taxon>Eukaryota</taxon>
        <taxon>Fungi</taxon>
        <taxon>Fungi incertae sedis</taxon>
        <taxon>Mucoromycota</taxon>
        <taxon>Glomeromycotina</taxon>
        <taxon>Glomeromycetes</taxon>
        <taxon>Glomerales</taxon>
        <taxon>Glomeraceae</taxon>
        <taxon>Glomus</taxon>
    </lineage>
</organism>
<sequence>MDHYLPLRRKNLDLLDTLGSSNFSGSSRLRKITKFLSFNENEITSNNDSVYIKVESSNENNNNEGNFNKDDNGSSDDSSDTSNNENNTHVKNFSSDEDSSLDDNISSGDYSDSLSFNSNKIEDKASDYYNLEQTKRSHSKDDKSYLRSFRCDKEKYTNSNGDKPYKCKNKFTSLRESISEKPFKRNGTKNYRRIQTGKRPYVRNKSGCKKKNIISVNLAKNRTGKRSYECNEPGCEKKYTSLCSLKVHKRIHTNEKPYKCAEPGCIEVFRSLYFLRLHSKRLNHKGYSYTKYNS</sequence>
<evidence type="ECO:0000256" key="4">
    <source>
        <dbReference type="ARBA" id="ARBA00022833"/>
    </source>
</evidence>
<dbReference type="InterPro" id="IPR050329">
    <property type="entry name" value="GLI_C2H2-zinc-finger"/>
</dbReference>
<dbReference type="PANTHER" id="PTHR19818">
    <property type="entry name" value="ZINC FINGER PROTEIN ZIC AND GLI"/>
    <property type="match status" value="1"/>
</dbReference>
<evidence type="ECO:0000256" key="1">
    <source>
        <dbReference type="ARBA" id="ARBA00022723"/>
    </source>
</evidence>
<comment type="caution">
    <text evidence="8">The sequence shown here is derived from an EMBL/GenBank/DDBJ whole genome shotgun (WGS) entry which is preliminary data.</text>
</comment>
<dbReference type="InterPro" id="IPR036236">
    <property type="entry name" value="Znf_C2H2_sf"/>
</dbReference>
<dbReference type="SMART" id="SM00355">
    <property type="entry name" value="ZnF_C2H2"/>
    <property type="match status" value="2"/>
</dbReference>
<keyword evidence="9" id="KW-1185">Reference proteome</keyword>
<name>A0A397S7T0_9GLOM</name>
<evidence type="ECO:0000313" key="9">
    <source>
        <dbReference type="Proteomes" id="UP000265703"/>
    </source>
</evidence>